<name>A7RN50_NEMVE</name>
<dbReference type="InterPro" id="IPR001199">
    <property type="entry name" value="Cyt_B5-like_heme/steroid-bd"/>
</dbReference>
<evidence type="ECO:0000313" key="4">
    <source>
        <dbReference type="EMBL" id="EDO47007.1"/>
    </source>
</evidence>
<dbReference type="InterPro" id="IPR036400">
    <property type="entry name" value="Cyt_B5-like_heme/steroid_sf"/>
</dbReference>
<dbReference type="KEGG" id="nve:5519145"/>
<dbReference type="SMART" id="SM01117">
    <property type="entry name" value="Cyt-b5"/>
    <property type="match status" value="1"/>
</dbReference>
<dbReference type="STRING" id="45351.A7RN50"/>
<dbReference type="SUPFAM" id="SSF55856">
    <property type="entry name" value="Cytochrome b5-like heme/steroid binding domain"/>
    <property type="match status" value="1"/>
</dbReference>
<accession>A7RN50</accession>
<feature type="domain" description="Cytochrome b5 heme-binding" evidence="3">
    <location>
        <begin position="16"/>
        <end position="114"/>
    </location>
</feature>
<dbReference type="EMBL" id="DS469522">
    <property type="protein sequence ID" value="EDO47007.1"/>
    <property type="molecule type" value="Genomic_DNA"/>
</dbReference>
<proteinExistence type="inferred from homology"/>
<evidence type="ECO:0000313" key="5">
    <source>
        <dbReference type="Proteomes" id="UP000001593"/>
    </source>
</evidence>
<dbReference type="PhylomeDB" id="A7RN50"/>
<reference evidence="4 5" key="1">
    <citation type="journal article" date="2007" name="Science">
        <title>Sea anemone genome reveals ancestral eumetazoan gene repertoire and genomic organization.</title>
        <authorList>
            <person name="Putnam N.H."/>
            <person name="Srivastava M."/>
            <person name="Hellsten U."/>
            <person name="Dirks B."/>
            <person name="Chapman J."/>
            <person name="Salamov A."/>
            <person name="Terry A."/>
            <person name="Shapiro H."/>
            <person name="Lindquist E."/>
            <person name="Kapitonov V.V."/>
            <person name="Jurka J."/>
            <person name="Genikhovich G."/>
            <person name="Grigoriev I.V."/>
            <person name="Lucas S.M."/>
            <person name="Steele R.E."/>
            <person name="Finnerty J.R."/>
            <person name="Technau U."/>
            <person name="Martindale M.Q."/>
            <person name="Rokhsar D.S."/>
        </authorList>
    </citation>
    <scope>NUCLEOTIDE SEQUENCE [LARGE SCALE GENOMIC DNA]</scope>
    <source>
        <strain evidence="5">CH2 X CH6</strain>
    </source>
</reference>
<feature type="region of interest" description="Disordered" evidence="2">
    <location>
        <begin position="115"/>
        <end position="141"/>
    </location>
</feature>
<dbReference type="GO" id="GO:0012505">
    <property type="term" value="C:endomembrane system"/>
    <property type="evidence" value="ECO:0000318"/>
    <property type="project" value="GO_Central"/>
</dbReference>
<gene>
    <name evidence="4" type="ORF">NEMVEDRAFT_v1g87603</name>
</gene>
<dbReference type="Proteomes" id="UP000001593">
    <property type="component" value="Unassembled WGS sequence"/>
</dbReference>
<dbReference type="HOGENOM" id="CLU_042860_1_0_1"/>
<dbReference type="eggNOG" id="KOG1110">
    <property type="taxonomic scope" value="Eukaryota"/>
</dbReference>
<dbReference type="OrthoDB" id="547796at2759"/>
<sequence length="141" mass="16114">EEPPPKRLEPFKKRDFTLDELKEYDGLKSPYVLMAVNGKVFDVTRGKDFYGPGGPYSNFAGHDASRGLATFSLGPEAIKDEYDDLSDLNGMQQDSLREWEQQFDEKYDLVGRLLKPGEKHQQYETEEETEEEDGKGGKKDN</sequence>
<dbReference type="InParanoid" id="A7RN50"/>
<dbReference type="PANTHER" id="PTHR10281:SF106">
    <property type="entry name" value="IP06960P-RELATED"/>
    <property type="match status" value="1"/>
</dbReference>
<dbReference type="GO" id="GO:0005783">
    <property type="term" value="C:endoplasmic reticulum"/>
    <property type="evidence" value="ECO:0000318"/>
    <property type="project" value="GO_Central"/>
</dbReference>
<feature type="compositionally biased region" description="Acidic residues" evidence="2">
    <location>
        <begin position="124"/>
        <end position="133"/>
    </location>
</feature>
<protein>
    <recommendedName>
        <fullName evidence="3">Cytochrome b5 heme-binding domain-containing protein</fullName>
    </recommendedName>
</protein>
<dbReference type="OMA" id="WELQFRE"/>
<dbReference type="GO" id="GO:0016020">
    <property type="term" value="C:membrane"/>
    <property type="evidence" value="ECO:0000318"/>
    <property type="project" value="GO_Central"/>
</dbReference>
<organism evidence="4 5">
    <name type="scientific">Nematostella vectensis</name>
    <name type="common">Starlet sea anemone</name>
    <dbReference type="NCBI Taxonomy" id="45351"/>
    <lineage>
        <taxon>Eukaryota</taxon>
        <taxon>Metazoa</taxon>
        <taxon>Cnidaria</taxon>
        <taxon>Anthozoa</taxon>
        <taxon>Hexacorallia</taxon>
        <taxon>Actiniaria</taxon>
        <taxon>Edwardsiidae</taxon>
        <taxon>Nematostella</taxon>
    </lineage>
</organism>
<dbReference type="InterPro" id="IPR050577">
    <property type="entry name" value="MAPR/NEUFC/NENF-like"/>
</dbReference>
<dbReference type="FunFam" id="3.10.120.10:FF:000003">
    <property type="entry name" value="membrane-associated progesterone receptor component 1"/>
    <property type="match status" value="1"/>
</dbReference>
<dbReference type="AlphaFoldDB" id="A7RN50"/>
<dbReference type="PANTHER" id="PTHR10281">
    <property type="entry name" value="MEMBRANE-ASSOCIATED PROGESTERONE RECEPTOR COMPONENT-RELATED"/>
    <property type="match status" value="1"/>
</dbReference>
<keyword evidence="5" id="KW-1185">Reference proteome</keyword>
<evidence type="ECO:0000259" key="3">
    <source>
        <dbReference type="SMART" id="SM01117"/>
    </source>
</evidence>
<feature type="non-terminal residue" evidence="4">
    <location>
        <position position="1"/>
    </location>
</feature>
<evidence type="ECO:0000256" key="2">
    <source>
        <dbReference type="SAM" id="MobiDB-lite"/>
    </source>
</evidence>
<dbReference type="Pfam" id="PF00173">
    <property type="entry name" value="Cyt-b5"/>
    <property type="match status" value="1"/>
</dbReference>
<comment type="similarity">
    <text evidence="1">Belongs to the cytochrome b5 family. MAPR subfamily.</text>
</comment>
<dbReference type="FunCoup" id="A7RN50">
    <property type="interactions" value="847"/>
</dbReference>
<dbReference type="Gene3D" id="3.10.120.10">
    <property type="entry name" value="Cytochrome b5-like heme/steroid binding domain"/>
    <property type="match status" value="1"/>
</dbReference>
<evidence type="ECO:0000256" key="1">
    <source>
        <dbReference type="ARBA" id="ARBA00038357"/>
    </source>
</evidence>